<dbReference type="InterPro" id="IPR055414">
    <property type="entry name" value="LRR_R13L4/SHOC2-like"/>
</dbReference>
<keyword evidence="8" id="KW-0433">Leucine-rich repeat</keyword>
<keyword evidence="5" id="KW-1003">Cell membrane</keyword>
<keyword evidence="16 23" id="KW-1133">Transmembrane helix</keyword>
<evidence type="ECO:0000256" key="15">
    <source>
        <dbReference type="ARBA" id="ARBA00022840"/>
    </source>
</evidence>
<dbReference type="SMART" id="SM00369">
    <property type="entry name" value="LRR_TYP"/>
    <property type="match status" value="9"/>
</dbReference>
<dbReference type="PROSITE" id="PS00108">
    <property type="entry name" value="PROTEIN_KINASE_ST"/>
    <property type="match status" value="1"/>
</dbReference>
<dbReference type="InterPro" id="IPR000719">
    <property type="entry name" value="Prot_kinase_dom"/>
</dbReference>
<evidence type="ECO:0000256" key="14">
    <source>
        <dbReference type="ARBA" id="ARBA00022777"/>
    </source>
</evidence>
<name>A0A922D5Y4_CARIL</name>
<keyword evidence="7" id="KW-0597">Phosphoprotein</keyword>
<evidence type="ECO:0000256" key="7">
    <source>
        <dbReference type="ARBA" id="ARBA00022553"/>
    </source>
</evidence>
<protein>
    <recommendedName>
        <fullName evidence="4">non-specific serine/threonine protein kinase</fullName>
        <ecNumber evidence="4">2.7.11.1</ecNumber>
    </recommendedName>
</protein>
<dbReference type="SMART" id="SM00365">
    <property type="entry name" value="LRR_SD22"/>
    <property type="match status" value="7"/>
</dbReference>
<dbReference type="GO" id="GO:0004674">
    <property type="term" value="F:protein serine/threonine kinase activity"/>
    <property type="evidence" value="ECO:0007669"/>
    <property type="project" value="UniProtKB-KW"/>
</dbReference>
<organism evidence="25 26">
    <name type="scientific">Carya illinoinensis</name>
    <name type="common">Pecan</name>
    <dbReference type="NCBI Taxonomy" id="32201"/>
    <lineage>
        <taxon>Eukaryota</taxon>
        <taxon>Viridiplantae</taxon>
        <taxon>Streptophyta</taxon>
        <taxon>Embryophyta</taxon>
        <taxon>Tracheophyta</taxon>
        <taxon>Spermatophyta</taxon>
        <taxon>Magnoliopsida</taxon>
        <taxon>eudicotyledons</taxon>
        <taxon>Gunneridae</taxon>
        <taxon>Pentapetalae</taxon>
        <taxon>rosids</taxon>
        <taxon>fabids</taxon>
        <taxon>Fagales</taxon>
        <taxon>Juglandaceae</taxon>
        <taxon>Carya</taxon>
    </lineage>
</organism>
<dbReference type="PROSITE" id="PS51450">
    <property type="entry name" value="LRR"/>
    <property type="match status" value="1"/>
</dbReference>
<feature type="transmembrane region" description="Helical" evidence="23">
    <location>
        <begin position="73"/>
        <end position="95"/>
    </location>
</feature>
<evidence type="ECO:0000256" key="22">
    <source>
        <dbReference type="PROSITE-ProRule" id="PRU10141"/>
    </source>
</evidence>
<comment type="subcellular location">
    <subcellularLocation>
        <location evidence="1">Cell membrane</location>
        <topology evidence="1">Single-pass membrane protein</topology>
    </subcellularLocation>
    <subcellularLocation>
        <location evidence="2">Membrane</location>
        <topology evidence="2">Single-pass type I membrane protein</topology>
    </subcellularLocation>
</comment>
<evidence type="ECO:0000256" key="3">
    <source>
        <dbReference type="ARBA" id="ARBA00008684"/>
    </source>
</evidence>
<keyword evidence="10 23" id="KW-0812">Transmembrane</keyword>
<keyword evidence="13 22" id="KW-0547">Nucleotide-binding</keyword>
<evidence type="ECO:0000256" key="18">
    <source>
        <dbReference type="ARBA" id="ARBA00023170"/>
    </source>
</evidence>
<dbReference type="FunFam" id="3.80.10.10:FF:000288">
    <property type="entry name" value="LRR receptor-like serine/threonine-protein kinase EFR"/>
    <property type="match status" value="1"/>
</dbReference>
<evidence type="ECO:0000256" key="2">
    <source>
        <dbReference type="ARBA" id="ARBA00004479"/>
    </source>
</evidence>
<keyword evidence="18" id="KW-0675">Receptor</keyword>
<dbReference type="EMBL" id="CM031839">
    <property type="protein sequence ID" value="KAG6674009.1"/>
    <property type="molecule type" value="Genomic_DNA"/>
</dbReference>
<evidence type="ECO:0000313" key="25">
    <source>
        <dbReference type="EMBL" id="KAG6674009.1"/>
    </source>
</evidence>
<dbReference type="InterPro" id="IPR013210">
    <property type="entry name" value="LRR_N_plant-typ"/>
</dbReference>
<keyword evidence="11" id="KW-0732">Signal</keyword>
<feature type="binding site" evidence="22">
    <location>
        <position position="781"/>
    </location>
    <ligand>
        <name>ATP</name>
        <dbReference type="ChEBI" id="CHEBI:30616"/>
    </ligand>
</feature>
<keyword evidence="15 22" id="KW-0067">ATP-binding</keyword>
<dbReference type="InterPro" id="IPR001611">
    <property type="entry name" value="Leu-rich_rpt"/>
</dbReference>
<evidence type="ECO:0000256" key="17">
    <source>
        <dbReference type="ARBA" id="ARBA00023136"/>
    </source>
</evidence>
<evidence type="ECO:0000256" key="5">
    <source>
        <dbReference type="ARBA" id="ARBA00022475"/>
    </source>
</evidence>
<dbReference type="FunFam" id="3.30.200.20:FF:000432">
    <property type="entry name" value="LRR receptor-like serine/threonine-protein kinase EFR"/>
    <property type="match status" value="1"/>
</dbReference>
<reference evidence="25" key="1">
    <citation type="submission" date="2021-01" db="EMBL/GenBank/DDBJ databases">
        <authorList>
            <person name="Lovell J.T."/>
            <person name="Bentley N."/>
            <person name="Bhattarai G."/>
            <person name="Jenkins J.W."/>
            <person name="Sreedasyam A."/>
            <person name="Alarcon Y."/>
            <person name="Bock C."/>
            <person name="Boston L."/>
            <person name="Carlson J."/>
            <person name="Cervantes K."/>
            <person name="Clermont K."/>
            <person name="Krom N."/>
            <person name="Kubenka K."/>
            <person name="Mamidi S."/>
            <person name="Mattison C."/>
            <person name="Monteros M."/>
            <person name="Pisani C."/>
            <person name="Plott C."/>
            <person name="Rajasekar S."/>
            <person name="Rhein H.S."/>
            <person name="Rohla C."/>
            <person name="Song M."/>
            <person name="Hilaire R.S."/>
            <person name="Shu S."/>
            <person name="Wells L."/>
            <person name="Wang X."/>
            <person name="Webber J."/>
            <person name="Heerema R.J."/>
            <person name="Klein P."/>
            <person name="Conner P."/>
            <person name="Grauke L."/>
            <person name="Grimwood J."/>
            <person name="Schmutz J."/>
            <person name="Randall J.J."/>
        </authorList>
    </citation>
    <scope>NUCLEOTIDE SEQUENCE</scope>
    <source>
        <tissue evidence="25">Leaf</tissue>
    </source>
</reference>
<evidence type="ECO:0000256" key="9">
    <source>
        <dbReference type="ARBA" id="ARBA00022679"/>
    </source>
</evidence>
<dbReference type="GO" id="GO:0005524">
    <property type="term" value="F:ATP binding"/>
    <property type="evidence" value="ECO:0007669"/>
    <property type="project" value="UniProtKB-UniRule"/>
</dbReference>
<proteinExistence type="inferred from homology"/>
<evidence type="ECO:0000256" key="12">
    <source>
        <dbReference type="ARBA" id="ARBA00022737"/>
    </source>
</evidence>
<dbReference type="AlphaFoldDB" id="A0A922D5Y4"/>
<evidence type="ECO:0000256" key="16">
    <source>
        <dbReference type="ARBA" id="ARBA00022989"/>
    </source>
</evidence>
<comment type="caution">
    <text evidence="25">The sequence shown here is derived from an EMBL/GenBank/DDBJ whole genome shotgun (WGS) entry which is preliminary data.</text>
</comment>
<evidence type="ECO:0000256" key="6">
    <source>
        <dbReference type="ARBA" id="ARBA00022527"/>
    </source>
</evidence>
<comment type="catalytic activity">
    <reaction evidence="20">
        <text>L-threonyl-[protein] + ATP = O-phospho-L-threonyl-[protein] + ADP + H(+)</text>
        <dbReference type="Rhea" id="RHEA:46608"/>
        <dbReference type="Rhea" id="RHEA-COMP:11060"/>
        <dbReference type="Rhea" id="RHEA-COMP:11605"/>
        <dbReference type="ChEBI" id="CHEBI:15378"/>
        <dbReference type="ChEBI" id="CHEBI:30013"/>
        <dbReference type="ChEBI" id="CHEBI:30616"/>
        <dbReference type="ChEBI" id="CHEBI:61977"/>
        <dbReference type="ChEBI" id="CHEBI:456216"/>
        <dbReference type="EC" id="2.7.11.1"/>
    </reaction>
</comment>
<dbReference type="Pfam" id="PF00560">
    <property type="entry name" value="LRR_1"/>
    <property type="match status" value="6"/>
</dbReference>
<evidence type="ECO:0000256" key="11">
    <source>
        <dbReference type="ARBA" id="ARBA00022729"/>
    </source>
</evidence>
<dbReference type="PANTHER" id="PTHR27008">
    <property type="entry name" value="OS04G0122200 PROTEIN"/>
    <property type="match status" value="1"/>
</dbReference>
<dbReference type="Pfam" id="PF23598">
    <property type="entry name" value="LRR_14"/>
    <property type="match status" value="1"/>
</dbReference>
<dbReference type="InterPro" id="IPR008271">
    <property type="entry name" value="Ser/Thr_kinase_AS"/>
</dbReference>
<dbReference type="SMART" id="SM00220">
    <property type="entry name" value="S_TKc"/>
    <property type="match status" value="1"/>
</dbReference>
<comment type="catalytic activity">
    <reaction evidence="21">
        <text>L-seryl-[protein] + ATP = O-phospho-L-seryl-[protein] + ADP + H(+)</text>
        <dbReference type="Rhea" id="RHEA:17989"/>
        <dbReference type="Rhea" id="RHEA-COMP:9863"/>
        <dbReference type="Rhea" id="RHEA-COMP:11604"/>
        <dbReference type="ChEBI" id="CHEBI:15378"/>
        <dbReference type="ChEBI" id="CHEBI:29999"/>
        <dbReference type="ChEBI" id="CHEBI:30616"/>
        <dbReference type="ChEBI" id="CHEBI:83421"/>
        <dbReference type="ChEBI" id="CHEBI:456216"/>
        <dbReference type="EC" id="2.7.11.1"/>
    </reaction>
</comment>
<dbReference type="InterPro" id="IPR003591">
    <property type="entry name" value="Leu-rich_rpt_typical-subtyp"/>
</dbReference>
<evidence type="ECO:0000256" key="8">
    <source>
        <dbReference type="ARBA" id="ARBA00022614"/>
    </source>
</evidence>
<dbReference type="PROSITE" id="PS50011">
    <property type="entry name" value="PROTEIN_KINASE_DOM"/>
    <property type="match status" value="1"/>
</dbReference>
<accession>A0A922D5Y4</accession>
<evidence type="ECO:0000256" key="23">
    <source>
        <dbReference type="SAM" id="Phobius"/>
    </source>
</evidence>
<feature type="transmembrane region" description="Helical" evidence="23">
    <location>
        <begin position="689"/>
        <end position="711"/>
    </location>
</feature>
<keyword evidence="12" id="KW-0677">Repeat</keyword>
<evidence type="ECO:0000256" key="19">
    <source>
        <dbReference type="ARBA" id="ARBA00023180"/>
    </source>
</evidence>
<dbReference type="FunFam" id="3.80.10.10:FF:000101">
    <property type="entry name" value="LRR receptor-like serine/threonine-protein kinase ERECTA"/>
    <property type="match status" value="1"/>
</dbReference>
<evidence type="ECO:0000313" key="26">
    <source>
        <dbReference type="Proteomes" id="UP000811246"/>
    </source>
</evidence>
<keyword evidence="19" id="KW-0325">Glycoprotein</keyword>
<evidence type="ECO:0000256" key="21">
    <source>
        <dbReference type="ARBA" id="ARBA00048679"/>
    </source>
</evidence>
<dbReference type="Proteomes" id="UP000811246">
    <property type="component" value="Chromosome 15"/>
</dbReference>
<keyword evidence="17 23" id="KW-0472">Membrane</keyword>
<keyword evidence="9" id="KW-0808">Transferase</keyword>
<dbReference type="FunFam" id="3.80.10.10:FF:000383">
    <property type="entry name" value="Leucine-rich repeat receptor protein kinase EMS1"/>
    <property type="match status" value="1"/>
</dbReference>
<dbReference type="InterPro" id="IPR051809">
    <property type="entry name" value="Plant_receptor-like_S/T_kinase"/>
</dbReference>
<sequence length="1077" mass="119531">MHQFLVSSCVSDNCYGFYLLNFECFFINLYVYGLERSGARKEQFHLKSILPVRIYLSLQSKHLKMKKKYHSPLMFLTLFLICQIILCHNMSMVIAQLDATTDKQALLSFKSLVSDPRSTLSQWNLDSSHCNWPGVNCTNNGARVQYLLLSGHGFIGIIPPQLSNLTSLQILDLSENSFFGHIPREFSQLANLQILDLAVNSINGTIPLELGNLLRLKKLDLSRNNFSGAIPTTFGFLPKLTLLLIAENQLSGKIPAELGHLRNLLVLHLSMNQLTGEIPFSICNMSSLVYLSLTGNMLTGKLPSNIGHDLPRLTEFYLANNMLEGQIPSSLSNASQLEFIDLSINRFSGSLPLLGNLKNLTLLNLGYNRLSSTTELNFQAFGSLTNCTKMERLNVESSQLGGELPLSVSNLSANLQEFIIGENFFTGGFPQGFEKYQNLSFLYIENNYFQGEIPSSIGKLKRLQSLMVDRNELSGEIPDIFRNLTQLYFLDMSDNQLSGGFPSSLAYCQHLSFLYLPGNKLTGSITKNISSSLRELLLARNLFTGSLPMEIGNLKQLEVLDVSGNLLSGNITTEITKCSSLRNLSMASNNLTGSIPSSLGELTPLESLDLSFNDLSGPIPKELENLEVLKTLNLSFNQLEGQIPRNGVFVNLTWNSLQGNYKLCGFNQEAAEKLRVNICTSNSHLLPKILIPISCFLALVCAICCFFWALITRKNKNRGDKKRSSYEIIWSLPIVSYSEIQHATNGFAVENLIGKGGFGTVYKAVFENTGKLGVNTISAVKVLDLGKSKASKSFDAECEVLRNIRHRNLVKVFTSCSSIDHIGADFKALIMEFMSNGNLDNWLYPEDIESGLFLTLTQRLNIAIDVASALDYLHHHCEPPIVHCDLKPGNVLLDKNMVAHVGDFGLARFLLQNPQQNVISTIGLKGSIGYIAPEYGQGGKSSTSGDVYSFGILLLEMFIAKKPTDEMFKQGLNLYKYASTILQEKKITDIADPRLFKDNKNYSTRSSNTSISTSNFTGCESSNIDRNFSHDWFNISEECSIAAIRLGLSCAAHLAKDRLTMGEALIRLQELMKILVG</sequence>
<evidence type="ECO:0000256" key="10">
    <source>
        <dbReference type="ARBA" id="ARBA00022692"/>
    </source>
</evidence>
<evidence type="ECO:0000259" key="24">
    <source>
        <dbReference type="PROSITE" id="PS50011"/>
    </source>
</evidence>
<dbReference type="PROSITE" id="PS00107">
    <property type="entry name" value="PROTEIN_KINASE_ATP"/>
    <property type="match status" value="1"/>
</dbReference>
<comment type="similarity">
    <text evidence="3">Belongs to the protein kinase superfamily. Ser/Thr protein kinase family.</text>
</comment>
<dbReference type="Pfam" id="PF13855">
    <property type="entry name" value="LRR_8"/>
    <property type="match status" value="1"/>
</dbReference>
<evidence type="ECO:0000256" key="13">
    <source>
        <dbReference type="ARBA" id="ARBA00022741"/>
    </source>
</evidence>
<evidence type="ECO:0000256" key="20">
    <source>
        <dbReference type="ARBA" id="ARBA00047899"/>
    </source>
</evidence>
<gene>
    <name evidence="25" type="ORF">I3842_15G020700</name>
</gene>
<dbReference type="FunFam" id="1.10.510.10:FF:000358">
    <property type="entry name" value="Putative leucine-rich repeat receptor-like serine/threonine-protein kinase"/>
    <property type="match status" value="1"/>
</dbReference>
<dbReference type="Pfam" id="PF08263">
    <property type="entry name" value="LRRNT_2"/>
    <property type="match status" value="1"/>
</dbReference>
<feature type="transmembrane region" description="Helical" evidence="23">
    <location>
        <begin position="15"/>
        <end position="34"/>
    </location>
</feature>
<feature type="domain" description="Protein kinase" evidence="24">
    <location>
        <begin position="747"/>
        <end position="1033"/>
    </location>
</feature>
<dbReference type="Pfam" id="PF00069">
    <property type="entry name" value="Pkinase"/>
    <property type="match status" value="1"/>
</dbReference>
<dbReference type="GO" id="GO:0005886">
    <property type="term" value="C:plasma membrane"/>
    <property type="evidence" value="ECO:0007669"/>
    <property type="project" value="UniProtKB-SubCell"/>
</dbReference>
<dbReference type="InterPro" id="IPR017441">
    <property type="entry name" value="Protein_kinase_ATP_BS"/>
</dbReference>
<evidence type="ECO:0000256" key="4">
    <source>
        <dbReference type="ARBA" id="ARBA00012513"/>
    </source>
</evidence>
<keyword evidence="14" id="KW-0418">Kinase</keyword>
<keyword evidence="6" id="KW-0723">Serine/threonine-protein kinase</keyword>
<evidence type="ECO:0000256" key="1">
    <source>
        <dbReference type="ARBA" id="ARBA00004162"/>
    </source>
</evidence>
<dbReference type="EC" id="2.7.11.1" evidence="4"/>
<dbReference type="PANTHER" id="PTHR27008:SF499">
    <property type="entry name" value="OS06G0581500 PROTEIN"/>
    <property type="match status" value="1"/>
</dbReference>